<keyword evidence="1 10" id="KW-1003">Cell membrane</keyword>
<keyword evidence="3 10" id="KW-0808">Transferase</keyword>
<organism evidence="11 12">
    <name type="scientific">Sporosarcina contaminans</name>
    <dbReference type="NCBI Taxonomy" id="633403"/>
    <lineage>
        <taxon>Bacteria</taxon>
        <taxon>Bacillati</taxon>
        <taxon>Bacillota</taxon>
        <taxon>Bacilli</taxon>
        <taxon>Bacillales</taxon>
        <taxon>Caryophanaceae</taxon>
        <taxon>Sporosarcina</taxon>
    </lineage>
</organism>
<keyword evidence="2 10" id="KW-0444">Lipid biosynthesis</keyword>
<evidence type="ECO:0000313" key="11">
    <source>
        <dbReference type="EMBL" id="MFD1205802.1"/>
    </source>
</evidence>
<keyword evidence="5 10" id="KW-1133">Transmembrane helix</keyword>
<comment type="function">
    <text evidence="10">Catalyzes the transfer of an acyl group from acyl-phosphate (acyl-PO(4)) to glycerol-3-phosphate (G3P) to form lysophosphatidic acid (LPA). This enzyme utilizes acyl-phosphate as fatty acyl donor, but not acyl-CoA or acyl-ACP.</text>
</comment>
<reference evidence="12" key="1">
    <citation type="journal article" date="2019" name="Int. J. Syst. Evol. Microbiol.">
        <title>The Global Catalogue of Microorganisms (GCM) 10K type strain sequencing project: providing services to taxonomists for standard genome sequencing and annotation.</title>
        <authorList>
            <consortium name="The Broad Institute Genomics Platform"/>
            <consortium name="The Broad Institute Genome Sequencing Center for Infectious Disease"/>
            <person name="Wu L."/>
            <person name="Ma J."/>
        </authorList>
    </citation>
    <scope>NUCLEOTIDE SEQUENCE [LARGE SCALE GENOMIC DNA]</scope>
    <source>
        <strain evidence="12">CCUG 53915</strain>
    </source>
</reference>
<dbReference type="Proteomes" id="UP001597231">
    <property type="component" value="Unassembled WGS sequence"/>
</dbReference>
<comment type="similarity">
    <text evidence="10">Belongs to the PlsY family.</text>
</comment>
<protein>
    <recommendedName>
        <fullName evidence="10">Glycerol-3-phosphate acyltransferase</fullName>
    </recommendedName>
    <alternativeName>
        <fullName evidence="10">Acyl-PO4 G3P acyltransferase</fullName>
    </alternativeName>
    <alternativeName>
        <fullName evidence="10">Acyl-phosphate--glycerol-3-phosphate acyltransferase</fullName>
    </alternativeName>
    <alternativeName>
        <fullName evidence="10">G3P acyltransferase</fullName>
        <shortName evidence="10">GPAT</shortName>
        <ecNumber evidence="10">2.3.1.275</ecNumber>
    </alternativeName>
    <alternativeName>
        <fullName evidence="10">Lysophosphatidic acid synthase</fullName>
        <shortName evidence="10">LPA synthase</shortName>
    </alternativeName>
</protein>
<evidence type="ECO:0000256" key="3">
    <source>
        <dbReference type="ARBA" id="ARBA00022679"/>
    </source>
</evidence>
<accession>A0ABW3TZF9</accession>
<feature type="transmembrane region" description="Helical" evidence="10">
    <location>
        <begin position="53"/>
        <end position="75"/>
    </location>
</feature>
<evidence type="ECO:0000256" key="4">
    <source>
        <dbReference type="ARBA" id="ARBA00022692"/>
    </source>
</evidence>
<dbReference type="InterPro" id="IPR003811">
    <property type="entry name" value="G3P_acylTferase_PlsY"/>
</dbReference>
<evidence type="ECO:0000256" key="8">
    <source>
        <dbReference type="ARBA" id="ARBA00023209"/>
    </source>
</evidence>
<evidence type="ECO:0000256" key="7">
    <source>
        <dbReference type="ARBA" id="ARBA00023136"/>
    </source>
</evidence>
<dbReference type="EC" id="2.3.1.275" evidence="10"/>
<sequence length="216" mass="23397">MLIWITIISIFGYLVGCLHGSVVAQWISGVNLKETGVKNAGASNAMIVLGKRFGALVALIDIGKGIAAVVVVKLLTAHLTFNDEQSALLYFLVGAAVVFGHNFPFYMKFSGGKGTATVIGVLFAIDWRFGIAGLLLFIAVALLTDILVIGVFMLYITLFVLAIYLNGHWPIIIAVALLCMAIYKHLENFKRIHTGTEPRIKASFKKKGAVQKVSEN</sequence>
<evidence type="ECO:0000256" key="5">
    <source>
        <dbReference type="ARBA" id="ARBA00022989"/>
    </source>
</evidence>
<name>A0ABW3TZF9_9BACL</name>
<keyword evidence="11" id="KW-0012">Acyltransferase</keyword>
<proteinExistence type="inferred from homology"/>
<dbReference type="EMBL" id="JBHTLT010000090">
    <property type="protein sequence ID" value="MFD1205802.1"/>
    <property type="molecule type" value="Genomic_DNA"/>
</dbReference>
<evidence type="ECO:0000313" key="12">
    <source>
        <dbReference type="Proteomes" id="UP001597231"/>
    </source>
</evidence>
<keyword evidence="4 10" id="KW-0812">Transmembrane</keyword>
<keyword evidence="6 10" id="KW-0443">Lipid metabolism</keyword>
<evidence type="ECO:0000256" key="2">
    <source>
        <dbReference type="ARBA" id="ARBA00022516"/>
    </source>
</evidence>
<comment type="caution">
    <text evidence="11">The sequence shown here is derived from an EMBL/GenBank/DDBJ whole genome shotgun (WGS) entry which is preliminary data.</text>
</comment>
<dbReference type="RefSeq" id="WP_381481088.1">
    <property type="nucleotide sequence ID" value="NZ_JBHTLT010000090.1"/>
</dbReference>
<feature type="transmembrane region" description="Helical" evidence="10">
    <location>
        <begin position="162"/>
        <end position="183"/>
    </location>
</feature>
<evidence type="ECO:0000256" key="10">
    <source>
        <dbReference type="HAMAP-Rule" id="MF_01043"/>
    </source>
</evidence>
<feature type="transmembrane region" description="Helical" evidence="10">
    <location>
        <begin position="87"/>
        <end position="106"/>
    </location>
</feature>
<dbReference type="SMART" id="SM01207">
    <property type="entry name" value="G3P_acyltransf"/>
    <property type="match status" value="1"/>
</dbReference>
<feature type="transmembrane region" description="Helical" evidence="10">
    <location>
        <begin position="127"/>
        <end position="156"/>
    </location>
</feature>
<keyword evidence="12" id="KW-1185">Reference proteome</keyword>
<gene>
    <name evidence="10" type="primary">plsY</name>
    <name evidence="11" type="ORF">ACFQ38_11945</name>
</gene>
<comment type="catalytic activity">
    <reaction evidence="10">
        <text>an acyl phosphate + sn-glycerol 3-phosphate = a 1-acyl-sn-glycero-3-phosphate + phosphate</text>
        <dbReference type="Rhea" id="RHEA:34075"/>
        <dbReference type="ChEBI" id="CHEBI:43474"/>
        <dbReference type="ChEBI" id="CHEBI:57597"/>
        <dbReference type="ChEBI" id="CHEBI:57970"/>
        <dbReference type="ChEBI" id="CHEBI:59918"/>
        <dbReference type="EC" id="2.3.1.275"/>
    </reaction>
</comment>
<evidence type="ECO:0000256" key="1">
    <source>
        <dbReference type="ARBA" id="ARBA00022475"/>
    </source>
</evidence>
<keyword evidence="7 10" id="KW-0472">Membrane</keyword>
<evidence type="ECO:0000256" key="6">
    <source>
        <dbReference type="ARBA" id="ARBA00023098"/>
    </source>
</evidence>
<comment type="pathway">
    <text evidence="10">Lipid metabolism; phospholipid metabolism.</text>
</comment>
<keyword evidence="8 10" id="KW-0594">Phospholipid biosynthesis</keyword>
<evidence type="ECO:0000256" key="9">
    <source>
        <dbReference type="ARBA" id="ARBA00023264"/>
    </source>
</evidence>
<comment type="subunit">
    <text evidence="10">Probably interacts with PlsX.</text>
</comment>
<feature type="transmembrane region" description="Helical" evidence="10">
    <location>
        <begin position="6"/>
        <end position="32"/>
    </location>
</feature>
<dbReference type="PANTHER" id="PTHR30309">
    <property type="entry name" value="INNER MEMBRANE PROTEIN YGIH"/>
    <property type="match status" value="1"/>
</dbReference>
<dbReference type="Pfam" id="PF02660">
    <property type="entry name" value="G3P_acyltransf"/>
    <property type="match status" value="1"/>
</dbReference>
<dbReference type="HAMAP" id="MF_01043">
    <property type="entry name" value="PlsY"/>
    <property type="match status" value="1"/>
</dbReference>
<dbReference type="GO" id="GO:0016746">
    <property type="term" value="F:acyltransferase activity"/>
    <property type="evidence" value="ECO:0007669"/>
    <property type="project" value="UniProtKB-KW"/>
</dbReference>
<comment type="subcellular location">
    <subcellularLocation>
        <location evidence="10">Cell membrane</location>
        <topology evidence="10">Multi-pass membrane protein</topology>
    </subcellularLocation>
</comment>
<dbReference type="PANTHER" id="PTHR30309:SF0">
    <property type="entry name" value="GLYCEROL-3-PHOSPHATE ACYLTRANSFERASE-RELATED"/>
    <property type="match status" value="1"/>
</dbReference>
<keyword evidence="9 10" id="KW-1208">Phospholipid metabolism</keyword>